<organism evidence="2 3">
    <name type="scientific">Kibdelosporangium lantanae</name>
    <dbReference type="NCBI Taxonomy" id="1497396"/>
    <lineage>
        <taxon>Bacteria</taxon>
        <taxon>Bacillati</taxon>
        <taxon>Actinomycetota</taxon>
        <taxon>Actinomycetes</taxon>
        <taxon>Pseudonocardiales</taxon>
        <taxon>Pseudonocardiaceae</taxon>
        <taxon>Kibdelosporangium</taxon>
    </lineage>
</organism>
<dbReference type="Proteomes" id="UP001597045">
    <property type="component" value="Unassembled WGS sequence"/>
</dbReference>
<accession>A0ABW3MGP0</accession>
<reference evidence="3" key="1">
    <citation type="journal article" date="2019" name="Int. J. Syst. Evol. Microbiol.">
        <title>The Global Catalogue of Microorganisms (GCM) 10K type strain sequencing project: providing services to taxonomists for standard genome sequencing and annotation.</title>
        <authorList>
            <consortium name="The Broad Institute Genomics Platform"/>
            <consortium name="The Broad Institute Genome Sequencing Center for Infectious Disease"/>
            <person name="Wu L."/>
            <person name="Ma J."/>
        </authorList>
    </citation>
    <scope>NUCLEOTIDE SEQUENCE [LARGE SCALE GENOMIC DNA]</scope>
    <source>
        <strain evidence="3">JCM 31486</strain>
    </source>
</reference>
<proteinExistence type="predicted"/>
<evidence type="ECO:0000313" key="3">
    <source>
        <dbReference type="Proteomes" id="UP001597045"/>
    </source>
</evidence>
<comment type="caution">
    <text evidence="2">The sequence shown here is derived from an EMBL/GenBank/DDBJ whole genome shotgun (WGS) entry which is preliminary data.</text>
</comment>
<evidence type="ECO:0000256" key="1">
    <source>
        <dbReference type="SAM" id="Phobius"/>
    </source>
</evidence>
<dbReference type="EMBL" id="JBHTIS010001781">
    <property type="protein sequence ID" value="MFD1048764.1"/>
    <property type="molecule type" value="Genomic_DNA"/>
</dbReference>
<name>A0ABW3MGP0_9PSEU</name>
<gene>
    <name evidence="2" type="ORF">ACFQ1S_26145</name>
</gene>
<keyword evidence="3" id="KW-1185">Reference proteome</keyword>
<feature type="transmembrane region" description="Helical" evidence="1">
    <location>
        <begin position="20"/>
        <end position="51"/>
    </location>
</feature>
<keyword evidence="1" id="KW-1133">Transmembrane helix</keyword>
<keyword evidence="1" id="KW-0812">Transmembrane</keyword>
<protein>
    <recommendedName>
        <fullName evidence="4">DUF4229 domain-containing protein</fullName>
    </recommendedName>
</protein>
<sequence length="75" mass="8260">MSSSPALHPAVRIHLARVLVVGIFAALLVLLCFLVPFWMVLTGSSVFVLVVSTVQALRRASRTVDTILREELSER</sequence>
<evidence type="ECO:0000313" key="2">
    <source>
        <dbReference type="EMBL" id="MFD1048764.1"/>
    </source>
</evidence>
<evidence type="ECO:0008006" key="4">
    <source>
        <dbReference type="Google" id="ProtNLM"/>
    </source>
</evidence>
<keyword evidence="1" id="KW-0472">Membrane</keyword>